<comment type="caution">
    <text evidence="6">The sequence shown here is derived from an EMBL/GenBank/DDBJ whole genome shotgun (WGS) entry which is preliminary data.</text>
</comment>
<dbReference type="Pfam" id="PF03466">
    <property type="entry name" value="LysR_substrate"/>
    <property type="match status" value="1"/>
</dbReference>
<protein>
    <submittedName>
        <fullName evidence="6">LysR family transcriptional regulator</fullName>
    </submittedName>
</protein>
<proteinExistence type="inferred from homology"/>
<dbReference type="PANTHER" id="PTHR30346:SF28">
    <property type="entry name" value="HTH-TYPE TRANSCRIPTIONAL REGULATOR CYNR"/>
    <property type="match status" value="1"/>
</dbReference>
<keyword evidence="3" id="KW-0238">DNA-binding</keyword>
<evidence type="ECO:0000313" key="6">
    <source>
        <dbReference type="EMBL" id="MFD1989265.1"/>
    </source>
</evidence>
<dbReference type="PANTHER" id="PTHR30346">
    <property type="entry name" value="TRANSCRIPTIONAL DUAL REGULATOR HCAR-RELATED"/>
    <property type="match status" value="1"/>
</dbReference>
<dbReference type="RefSeq" id="WP_204823046.1">
    <property type="nucleotide sequence ID" value="NZ_JBHUGF010000010.1"/>
</dbReference>
<dbReference type="InterPro" id="IPR005119">
    <property type="entry name" value="LysR_subst-bd"/>
</dbReference>
<sequence length="295" mass="33268">MELLQLKYFQTVAYTEHISKAAKQLNIAQPSLSLTIKRLEDELGTILFDRKGRNIQLSASGHIFLKHVNRIFIELENSQMAIQSEEQHICNTIKIAISNPRFLSGLISEHINLFPTSKILQSIGVKSDILTSLKKGDIELGITSHPIQDDELESCLLINEDIVLVLPSNHRLTGNNEVSLSLFADEPFITLANNVEYSAFTTFLCEKAGFSPNIAFEVDSHLLVEIIKLDQGVALIPISVCRTLGLNYIQITEDSTTYPVSLSWVKHKTLSSSAQHFRDFIISYYQHNHKMFKVN</sequence>
<accession>A0ABW4US61</accession>
<dbReference type="SUPFAM" id="SSF53850">
    <property type="entry name" value="Periplasmic binding protein-like II"/>
    <property type="match status" value="1"/>
</dbReference>
<evidence type="ECO:0000256" key="1">
    <source>
        <dbReference type="ARBA" id="ARBA00009437"/>
    </source>
</evidence>
<dbReference type="InterPro" id="IPR036390">
    <property type="entry name" value="WH_DNA-bd_sf"/>
</dbReference>
<evidence type="ECO:0000256" key="3">
    <source>
        <dbReference type="ARBA" id="ARBA00023125"/>
    </source>
</evidence>
<keyword evidence="7" id="KW-1185">Reference proteome</keyword>
<keyword evidence="2" id="KW-0805">Transcription regulation</keyword>
<evidence type="ECO:0000256" key="2">
    <source>
        <dbReference type="ARBA" id="ARBA00023015"/>
    </source>
</evidence>
<dbReference type="InterPro" id="IPR000847">
    <property type="entry name" value="LysR_HTH_N"/>
</dbReference>
<dbReference type="InterPro" id="IPR036388">
    <property type="entry name" value="WH-like_DNA-bd_sf"/>
</dbReference>
<keyword evidence="4" id="KW-0804">Transcription</keyword>
<reference evidence="7" key="1">
    <citation type="journal article" date="2019" name="Int. J. Syst. Evol. Microbiol.">
        <title>The Global Catalogue of Microorganisms (GCM) 10K type strain sequencing project: providing services to taxonomists for standard genome sequencing and annotation.</title>
        <authorList>
            <consortium name="The Broad Institute Genomics Platform"/>
            <consortium name="The Broad Institute Genome Sequencing Center for Infectious Disease"/>
            <person name="Wu L."/>
            <person name="Ma J."/>
        </authorList>
    </citation>
    <scope>NUCLEOTIDE SEQUENCE [LARGE SCALE GENOMIC DNA]</scope>
    <source>
        <strain evidence="7">CGMCC 1.15067</strain>
    </source>
</reference>
<comment type="similarity">
    <text evidence="1">Belongs to the LysR transcriptional regulatory family.</text>
</comment>
<dbReference type="Proteomes" id="UP001597403">
    <property type="component" value="Unassembled WGS sequence"/>
</dbReference>
<dbReference type="CDD" id="cd05466">
    <property type="entry name" value="PBP2_LTTR_substrate"/>
    <property type="match status" value="1"/>
</dbReference>
<evidence type="ECO:0000259" key="5">
    <source>
        <dbReference type="PROSITE" id="PS50931"/>
    </source>
</evidence>
<organism evidence="6 7">
    <name type="scientific">Paenibacillus nicotianae</name>
    <dbReference type="NCBI Taxonomy" id="1526551"/>
    <lineage>
        <taxon>Bacteria</taxon>
        <taxon>Bacillati</taxon>
        <taxon>Bacillota</taxon>
        <taxon>Bacilli</taxon>
        <taxon>Bacillales</taxon>
        <taxon>Paenibacillaceae</taxon>
        <taxon>Paenibacillus</taxon>
    </lineage>
</organism>
<name>A0ABW4US61_9BACL</name>
<evidence type="ECO:0000256" key="4">
    <source>
        <dbReference type="ARBA" id="ARBA00023163"/>
    </source>
</evidence>
<dbReference type="SUPFAM" id="SSF46785">
    <property type="entry name" value="Winged helix' DNA-binding domain"/>
    <property type="match status" value="1"/>
</dbReference>
<dbReference type="Pfam" id="PF00126">
    <property type="entry name" value="HTH_1"/>
    <property type="match status" value="1"/>
</dbReference>
<dbReference type="PRINTS" id="PR00039">
    <property type="entry name" value="HTHLYSR"/>
</dbReference>
<feature type="domain" description="HTH lysR-type" evidence="5">
    <location>
        <begin position="1"/>
        <end position="58"/>
    </location>
</feature>
<dbReference type="Gene3D" id="1.10.10.10">
    <property type="entry name" value="Winged helix-like DNA-binding domain superfamily/Winged helix DNA-binding domain"/>
    <property type="match status" value="1"/>
</dbReference>
<evidence type="ECO:0000313" key="7">
    <source>
        <dbReference type="Proteomes" id="UP001597403"/>
    </source>
</evidence>
<dbReference type="Gene3D" id="3.40.190.290">
    <property type="match status" value="1"/>
</dbReference>
<dbReference type="PROSITE" id="PS50931">
    <property type="entry name" value="HTH_LYSR"/>
    <property type="match status" value="1"/>
</dbReference>
<dbReference type="EMBL" id="JBHUGF010000010">
    <property type="protein sequence ID" value="MFD1989265.1"/>
    <property type="molecule type" value="Genomic_DNA"/>
</dbReference>
<gene>
    <name evidence="6" type="ORF">ACFSGI_04800</name>
</gene>